<organism evidence="1 2">
    <name type="scientific">Choristoneura fumiferana</name>
    <name type="common">Spruce budworm moth</name>
    <name type="synonym">Archips fumiferana</name>
    <dbReference type="NCBI Taxonomy" id="7141"/>
    <lineage>
        <taxon>Eukaryota</taxon>
        <taxon>Metazoa</taxon>
        <taxon>Ecdysozoa</taxon>
        <taxon>Arthropoda</taxon>
        <taxon>Hexapoda</taxon>
        <taxon>Insecta</taxon>
        <taxon>Pterygota</taxon>
        <taxon>Neoptera</taxon>
        <taxon>Endopterygota</taxon>
        <taxon>Lepidoptera</taxon>
        <taxon>Glossata</taxon>
        <taxon>Ditrysia</taxon>
        <taxon>Tortricoidea</taxon>
        <taxon>Tortricidae</taxon>
        <taxon>Tortricinae</taxon>
        <taxon>Choristoneura</taxon>
    </lineage>
</organism>
<accession>A0ACC0KG85</accession>
<dbReference type="EMBL" id="CM046106">
    <property type="protein sequence ID" value="KAI8435499.1"/>
    <property type="molecule type" value="Genomic_DNA"/>
</dbReference>
<reference evidence="1 2" key="1">
    <citation type="journal article" date="2022" name="Genome Biol. Evol.">
        <title>The Spruce Budworm Genome: Reconstructing the Evolutionary History of Antifreeze Proteins.</title>
        <authorList>
            <person name="Beliveau C."/>
            <person name="Gagne P."/>
            <person name="Picq S."/>
            <person name="Vernygora O."/>
            <person name="Keeling C.I."/>
            <person name="Pinkney K."/>
            <person name="Doucet D."/>
            <person name="Wen F."/>
            <person name="Johnston J.S."/>
            <person name="Maaroufi H."/>
            <person name="Boyle B."/>
            <person name="Laroche J."/>
            <person name="Dewar K."/>
            <person name="Juretic N."/>
            <person name="Blackburn G."/>
            <person name="Nisole A."/>
            <person name="Brunet B."/>
            <person name="Brandao M."/>
            <person name="Lumley L."/>
            <person name="Duan J."/>
            <person name="Quan G."/>
            <person name="Lucarotti C.J."/>
            <person name="Roe A.D."/>
            <person name="Sperling F.A.H."/>
            <person name="Levesque R.C."/>
            <person name="Cusson M."/>
        </authorList>
    </citation>
    <scope>NUCLEOTIDE SEQUENCE [LARGE SCALE GENOMIC DNA]</scope>
    <source>
        <strain evidence="1">Glfc:IPQL:Cfum</strain>
    </source>
</reference>
<proteinExistence type="predicted"/>
<dbReference type="Proteomes" id="UP001064048">
    <property type="component" value="Chromosome 6"/>
</dbReference>
<keyword evidence="2" id="KW-1185">Reference proteome</keyword>
<gene>
    <name evidence="1" type="ORF">MSG28_003796</name>
</gene>
<sequence>MSLQQSQRRHNANELLRNRGTKKGISFDINIGTIESGDKSDIGFPVVVIDGYFHLVVFSYYLEIKG</sequence>
<name>A0ACC0KG85_CHOFU</name>
<evidence type="ECO:0000313" key="1">
    <source>
        <dbReference type="EMBL" id="KAI8435499.1"/>
    </source>
</evidence>
<evidence type="ECO:0000313" key="2">
    <source>
        <dbReference type="Proteomes" id="UP001064048"/>
    </source>
</evidence>
<protein>
    <submittedName>
        <fullName evidence="1">Uncharacterized protein</fullName>
    </submittedName>
</protein>
<comment type="caution">
    <text evidence="1">The sequence shown here is derived from an EMBL/GenBank/DDBJ whole genome shotgun (WGS) entry which is preliminary data.</text>
</comment>